<keyword evidence="1" id="KW-0175">Coiled coil</keyword>
<evidence type="ECO:0000256" key="1">
    <source>
        <dbReference type="SAM" id="Coils"/>
    </source>
</evidence>
<organism evidence="3 4">
    <name type="scientific">Marasmius crinis-equi</name>
    <dbReference type="NCBI Taxonomy" id="585013"/>
    <lineage>
        <taxon>Eukaryota</taxon>
        <taxon>Fungi</taxon>
        <taxon>Dikarya</taxon>
        <taxon>Basidiomycota</taxon>
        <taxon>Agaricomycotina</taxon>
        <taxon>Agaricomycetes</taxon>
        <taxon>Agaricomycetidae</taxon>
        <taxon>Agaricales</taxon>
        <taxon>Marasmiineae</taxon>
        <taxon>Marasmiaceae</taxon>
        <taxon>Marasmius</taxon>
    </lineage>
</organism>
<accession>A0ABR3ELW9</accession>
<gene>
    <name evidence="3" type="ORF">V5O48_018233</name>
</gene>
<feature type="coiled-coil region" evidence="1">
    <location>
        <begin position="211"/>
        <end position="238"/>
    </location>
</feature>
<proteinExistence type="predicted"/>
<dbReference type="PANTHER" id="PTHR28094">
    <property type="entry name" value="MEIOTICALLY UP-REGULATED GENE 113 PROTEIN"/>
    <property type="match status" value="1"/>
</dbReference>
<protein>
    <recommendedName>
        <fullName evidence="2">Bacteriophage T5 Orf172 DNA-binding domain-containing protein</fullName>
    </recommendedName>
</protein>
<comment type="caution">
    <text evidence="3">The sequence shown here is derived from an EMBL/GenBank/DDBJ whole genome shotgun (WGS) entry which is preliminary data.</text>
</comment>
<sequence>MDRPISGPNADGFIYIFQIDGADFSDVTKQDLRDTTVYKVGRSCCPERREREWGRQCPSQTHTWFVPVRVEKCHDVERLVHKALEKICVERPKKKCIDCGQVHQEIFIMANGPDVVNSIMIPLIEEQNRVAQGSSGLAMPGRYKNPYQLKEGDYPQGAKKTKKALEVFLCALMRLLKVDALPPKPSDEAKEFFEEGMENIDNYLSHASDTFTLVQEEMKEATKKLKETLRKSEHLRQDVKVIDDIALRSICGGLASMGLLEFTPDLSEDASSSWNTTHRNIAIRMFQNACMSGGMRRWVPTKTWYDNDALLARFYNNYLFSYIRSKTVKEENNPGVLEQERIDSLKQKQRKRLGDARGKSARELGLNRAVQDLVEDHN</sequence>
<dbReference type="InterPro" id="IPR018306">
    <property type="entry name" value="Phage_T5_Orf172_DNA-bd"/>
</dbReference>
<evidence type="ECO:0000313" key="3">
    <source>
        <dbReference type="EMBL" id="KAL0563830.1"/>
    </source>
</evidence>
<evidence type="ECO:0000259" key="2">
    <source>
        <dbReference type="Pfam" id="PF10544"/>
    </source>
</evidence>
<name>A0ABR3ELW9_9AGAR</name>
<evidence type="ECO:0000313" key="4">
    <source>
        <dbReference type="Proteomes" id="UP001465976"/>
    </source>
</evidence>
<dbReference type="PANTHER" id="PTHR28094:SF1">
    <property type="entry name" value="MEIOTICALLY UP-REGULATED GENE 113 PROTEIN"/>
    <property type="match status" value="1"/>
</dbReference>
<feature type="non-terminal residue" evidence="3">
    <location>
        <position position="378"/>
    </location>
</feature>
<reference evidence="3 4" key="1">
    <citation type="submission" date="2024-02" db="EMBL/GenBank/DDBJ databases">
        <title>A draft genome for the cacao thread blight pathogen Marasmius crinis-equi.</title>
        <authorList>
            <person name="Cohen S.P."/>
            <person name="Baruah I.K."/>
            <person name="Amoako-Attah I."/>
            <person name="Bukari Y."/>
            <person name="Meinhardt L.W."/>
            <person name="Bailey B.A."/>
        </authorList>
    </citation>
    <scope>NUCLEOTIDE SEQUENCE [LARGE SCALE GENOMIC DNA]</scope>
    <source>
        <strain evidence="3 4">GH-76</strain>
    </source>
</reference>
<keyword evidence="4" id="KW-1185">Reference proteome</keyword>
<dbReference type="Pfam" id="PF10544">
    <property type="entry name" value="T5orf172"/>
    <property type="match status" value="1"/>
</dbReference>
<dbReference type="InterPro" id="IPR053006">
    <property type="entry name" value="Meiosis_regulatory"/>
</dbReference>
<dbReference type="Proteomes" id="UP001465976">
    <property type="component" value="Unassembled WGS sequence"/>
</dbReference>
<feature type="domain" description="Bacteriophage T5 Orf172 DNA-binding" evidence="2">
    <location>
        <begin position="12"/>
        <end position="110"/>
    </location>
</feature>
<dbReference type="EMBL" id="JBAHYK010003170">
    <property type="protein sequence ID" value="KAL0563830.1"/>
    <property type="molecule type" value="Genomic_DNA"/>
</dbReference>